<dbReference type="PROSITE" id="PS00439">
    <property type="entry name" value="ACYLTRANSF_C_1"/>
    <property type="match status" value="1"/>
</dbReference>
<dbReference type="Pfam" id="PF00755">
    <property type="entry name" value="Carn_acyltransf"/>
    <property type="match status" value="1"/>
</dbReference>
<keyword evidence="3 5" id="KW-0012">Acyltransferase</keyword>
<proteinExistence type="evidence at transcript level"/>
<dbReference type="InterPro" id="IPR000542">
    <property type="entry name" value="Carn_acyl_trans"/>
</dbReference>
<dbReference type="GO" id="GO:0004095">
    <property type="term" value="F:carnitine O-palmitoyltransferase activity"/>
    <property type="evidence" value="ECO:0007669"/>
    <property type="project" value="TreeGrafter"/>
</dbReference>
<sequence>MVILRKQSALLSKARQMQNSSKRLSSGIADVLHHSKLKTYHFQNCLPRLPIPKLEDTMHKYVTSLKALEGHSNVNSRSISDTEKAVRVFMQHDGPELHKLLVAHDRQNPNTSYIAKPWFDMYLESRLPLPLNYNPFLVYKRDPNEPMNDPATRCTNIIVSAVRFQNTLNSEILSPEVYYMKNTAKSAAMQTLVKYLPNTLKLRYIPMALNGAFPLDMSQFENLLNATRIPCQDKDELRTYPKSRHIVAVRNGHFYKVEVKDLSGRTHSPAQIKASIHRILQDKRPHNEDSVAYMTTTDRNTWASIRDHLLDTGNMNSLADVDSAIFCMVLDDTKVEDDTESYNSTFLHGDGASRWFDKSFSLIVSSNGEVGLNFEHAWGDGVAVMRFFNEIFDDTTLKPALTNETESDNELVEQHVKPIKFCLDDRSKQAISEARHRYKSDTGRLRVASCEFLDMNKDYLKKKKVSPDGIMQLAIQVGHYKFFGHPAATYESCSTSAFKHGRTETIRSCTLEAQKAARAIAMGSVSSVNNKLASDESYRANVEQLIRKSCNKHNEITKDAAMGKGFDRHMFGMKNMAERILNSGTPALFKDDSYITMNHIILSTSTLASHAVSMGGFAPVVPDGFGVGYGVRDTMVGCNITSYETRDVQGLVDSIESSLRDIYTVL</sequence>
<dbReference type="SUPFAM" id="SSF52777">
    <property type="entry name" value="CoA-dependent acyltransferases"/>
    <property type="match status" value="2"/>
</dbReference>
<name>A0A6F9DAT1_9ASCI</name>
<evidence type="ECO:0000256" key="1">
    <source>
        <dbReference type="ARBA" id="ARBA00005232"/>
    </source>
</evidence>
<feature type="domain" description="Choline/carnitine acyltransferase" evidence="6">
    <location>
        <begin position="49"/>
        <end position="656"/>
    </location>
</feature>
<organism evidence="7">
    <name type="scientific">Phallusia mammillata</name>
    <dbReference type="NCBI Taxonomy" id="59560"/>
    <lineage>
        <taxon>Eukaryota</taxon>
        <taxon>Metazoa</taxon>
        <taxon>Chordata</taxon>
        <taxon>Tunicata</taxon>
        <taxon>Ascidiacea</taxon>
        <taxon>Phlebobranchia</taxon>
        <taxon>Ascidiidae</taxon>
        <taxon>Phallusia</taxon>
    </lineage>
</organism>
<dbReference type="Gene3D" id="3.30.559.10">
    <property type="entry name" value="Chloramphenicol acetyltransferase-like domain"/>
    <property type="match status" value="1"/>
</dbReference>
<dbReference type="AlphaFoldDB" id="A0A6F9DAT1"/>
<dbReference type="PANTHER" id="PTHR22589">
    <property type="entry name" value="CARNITINE O-ACYLTRANSFERASE"/>
    <property type="match status" value="1"/>
</dbReference>
<dbReference type="GO" id="GO:0005739">
    <property type="term" value="C:mitochondrion"/>
    <property type="evidence" value="ECO:0007669"/>
    <property type="project" value="TreeGrafter"/>
</dbReference>
<reference evidence="7" key="1">
    <citation type="submission" date="2020-04" db="EMBL/GenBank/DDBJ databases">
        <authorList>
            <person name="Neveu A P."/>
        </authorList>
    </citation>
    <scope>NUCLEOTIDE SEQUENCE</scope>
    <source>
        <tissue evidence="7">Whole embryo</tissue>
    </source>
</reference>
<dbReference type="PROSITE" id="PS00440">
    <property type="entry name" value="ACYLTRANSF_C_2"/>
    <property type="match status" value="1"/>
</dbReference>
<dbReference type="InterPro" id="IPR039551">
    <property type="entry name" value="Cho/carn_acyl_trans"/>
</dbReference>
<dbReference type="Gene3D" id="3.30.559.70">
    <property type="entry name" value="Choline/Carnitine o-acyltransferase, domain 2"/>
    <property type="match status" value="1"/>
</dbReference>
<evidence type="ECO:0000256" key="4">
    <source>
        <dbReference type="PIRSR" id="PIRSR600542-1"/>
    </source>
</evidence>
<evidence type="ECO:0000256" key="5">
    <source>
        <dbReference type="RuleBase" id="RU003801"/>
    </source>
</evidence>
<evidence type="ECO:0000256" key="3">
    <source>
        <dbReference type="ARBA" id="ARBA00023315"/>
    </source>
</evidence>
<comment type="similarity">
    <text evidence="1 5">Belongs to the carnitine/choline acetyltransferase family.</text>
</comment>
<evidence type="ECO:0000256" key="2">
    <source>
        <dbReference type="ARBA" id="ARBA00022679"/>
    </source>
</evidence>
<dbReference type="PANTHER" id="PTHR22589:SF16">
    <property type="entry name" value="CARNITINE O-PALMITOYLTRANSFERASE 2, MITOCHONDRIAL"/>
    <property type="match status" value="1"/>
</dbReference>
<evidence type="ECO:0000313" key="7">
    <source>
        <dbReference type="EMBL" id="CAB3233598.1"/>
    </source>
</evidence>
<accession>A0A6F9DAT1</accession>
<dbReference type="InterPro" id="IPR042231">
    <property type="entry name" value="Cho/carn_acyl_trans_2"/>
</dbReference>
<keyword evidence="2 5" id="KW-0808">Transferase</keyword>
<protein>
    <submittedName>
        <fullName evidence="7">Carnitine O-palmitoyltransferase 2, mitochondrial</fullName>
    </submittedName>
</protein>
<dbReference type="GO" id="GO:0006635">
    <property type="term" value="P:fatty acid beta-oxidation"/>
    <property type="evidence" value="ECO:0007669"/>
    <property type="project" value="TreeGrafter"/>
</dbReference>
<feature type="active site" description="Proton acceptor" evidence="4">
    <location>
        <position position="376"/>
    </location>
</feature>
<evidence type="ECO:0000259" key="6">
    <source>
        <dbReference type="Pfam" id="PF00755"/>
    </source>
</evidence>
<gene>
    <name evidence="7" type="primary">Cpt2</name>
</gene>
<dbReference type="EMBL" id="LR784163">
    <property type="protein sequence ID" value="CAB3233598.1"/>
    <property type="molecule type" value="mRNA"/>
</dbReference>
<dbReference type="InterPro" id="IPR023213">
    <property type="entry name" value="CAT-like_dom_sf"/>
</dbReference>